<feature type="compositionally biased region" description="Polar residues" evidence="1">
    <location>
        <begin position="1"/>
        <end position="14"/>
    </location>
</feature>
<gene>
    <name evidence="2" type="ORF">DEBURN_LOCUS8890</name>
</gene>
<dbReference type="Gene3D" id="3.40.960.10">
    <property type="entry name" value="VSR Endonuclease"/>
    <property type="match status" value="1"/>
</dbReference>
<protein>
    <submittedName>
        <fullName evidence="2">5507_t:CDS:1</fullName>
    </submittedName>
</protein>
<dbReference type="EMBL" id="CAJVPK010001463">
    <property type="protein sequence ID" value="CAG8587695.1"/>
    <property type="molecule type" value="Genomic_DNA"/>
</dbReference>
<feature type="compositionally biased region" description="Basic and acidic residues" evidence="1">
    <location>
        <begin position="15"/>
        <end position="29"/>
    </location>
</feature>
<reference evidence="2" key="1">
    <citation type="submission" date="2021-06" db="EMBL/GenBank/DDBJ databases">
        <authorList>
            <person name="Kallberg Y."/>
            <person name="Tangrot J."/>
            <person name="Rosling A."/>
        </authorList>
    </citation>
    <scope>NUCLEOTIDE SEQUENCE</scope>
    <source>
        <strain evidence="2">AZ414A</strain>
    </source>
</reference>
<evidence type="ECO:0000256" key="1">
    <source>
        <dbReference type="SAM" id="MobiDB-lite"/>
    </source>
</evidence>
<dbReference type="OrthoDB" id="2406278at2759"/>
<keyword evidence="3" id="KW-1185">Reference proteome</keyword>
<sequence>MSDLSSLTDSSAELTRSKLSEIEVSKEASPETEVSAPSETKQSTEPKTHKTLTPEYLEWEAEITVAPGISIDEIRPKLCKRYKEETGLDPWINFDSSQIMTNIQPKINLPELVWQRFEVLWDAFYNLSKKNRKFQEKCILIAQVLLGEKPIIEYLALEVQGAQHRLHSTSWYKDVKKLEDVVNRDRKKRCICQNNGIFLLEIWYDEKPEIVIPERIQKIKGFVNQAFKIFDL</sequence>
<comment type="caution">
    <text evidence="2">The sequence shown here is derived from an EMBL/GenBank/DDBJ whole genome shotgun (WGS) entry which is preliminary data.</text>
</comment>
<organism evidence="2 3">
    <name type="scientific">Diversispora eburnea</name>
    <dbReference type="NCBI Taxonomy" id="1213867"/>
    <lineage>
        <taxon>Eukaryota</taxon>
        <taxon>Fungi</taxon>
        <taxon>Fungi incertae sedis</taxon>
        <taxon>Mucoromycota</taxon>
        <taxon>Glomeromycotina</taxon>
        <taxon>Glomeromycetes</taxon>
        <taxon>Diversisporales</taxon>
        <taxon>Diversisporaceae</taxon>
        <taxon>Diversispora</taxon>
    </lineage>
</organism>
<dbReference type="AlphaFoldDB" id="A0A9N9C4M5"/>
<dbReference type="Proteomes" id="UP000789706">
    <property type="component" value="Unassembled WGS sequence"/>
</dbReference>
<accession>A0A9N9C4M5</accession>
<feature type="region of interest" description="Disordered" evidence="1">
    <location>
        <begin position="1"/>
        <end position="51"/>
    </location>
</feature>
<evidence type="ECO:0000313" key="3">
    <source>
        <dbReference type="Proteomes" id="UP000789706"/>
    </source>
</evidence>
<evidence type="ECO:0000313" key="2">
    <source>
        <dbReference type="EMBL" id="CAG8587695.1"/>
    </source>
</evidence>
<name>A0A9N9C4M5_9GLOM</name>
<proteinExistence type="predicted"/>